<dbReference type="CDD" id="cd00448">
    <property type="entry name" value="YjgF_YER057c_UK114_family"/>
    <property type="match status" value="1"/>
</dbReference>
<reference evidence="2" key="1">
    <citation type="submission" date="2024-07" db="EMBL/GenBank/DDBJ databases">
        <authorList>
            <person name="Yu S.T."/>
        </authorList>
    </citation>
    <scope>NUCLEOTIDE SEQUENCE</scope>
    <source>
        <strain evidence="2">R08</strain>
    </source>
</reference>
<dbReference type="InterPro" id="IPR006175">
    <property type="entry name" value="YjgF/YER057c/UK114"/>
</dbReference>
<keyword evidence="2" id="KW-0378">Hydrolase</keyword>
<dbReference type="PANTHER" id="PTHR11803:SF58">
    <property type="entry name" value="PROTEIN HMF1-RELATED"/>
    <property type="match status" value="1"/>
</dbReference>
<gene>
    <name evidence="2" type="ORF">AB5J58_44260</name>
</gene>
<organism evidence="2">
    <name type="scientific">Streptomyces sp. R08</name>
    <dbReference type="NCBI Taxonomy" id="3238624"/>
    <lineage>
        <taxon>Bacteria</taxon>
        <taxon>Bacillati</taxon>
        <taxon>Actinomycetota</taxon>
        <taxon>Actinomycetes</taxon>
        <taxon>Kitasatosporales</taxon>
        <taxon>Streptomycetaceae</taxon>
        <taxon>Streptomyces</taxon>
    </lineage>
</organism>
<proteinExistence type="inferred from homology"/>
<evidence type="ECO:0000256" key="1">
    <source>
        <dbReference type="ARBA" id="ARBA00010552"/>
    </source>
</evidence>
<dbReference type="EMBL" id="CP163431">
    <property type="protein sequence ID" value="XDQ06776.1"/>
    <property type="molecule type" value="Genomic_DNA"/>
</dbReference>
<dbReference type="InterPro" id="IPR035959">
    <property type="entry name" value="RutC-like_sf"/>
</dbReference>
<accession>A0AB39MND4</accession>
<dbReference type="Gene3D" id="3.30.1330.40">
    <property type="entry name" value="RutC-like"/>
    <property type="match status" value="1"/>
</dbReference>
<dbReference type="SUPFAM" id="SSF55298">
    <property type="entry name" value="YjgF-like"/>
    <property type="match status" value="1"/>
</dbReference>
<sequence>MSVSCINPPQLPPLPGVLSHAVAVPELGLVYTSGQVAWDQDGQLVGGDDLAAQFEKAYDNVEAALLAAGSSREKIIKETIYLAGYTPDRAAELTAVIAAARKGSPTPPASTAVGVTTLFAEGFLVEIEVVARL</sequence>
<comment type="similarity">
    <text evidence="1">Belongs to the RutC family.</text>
</comment>
<name>A0AB39MND4_9ACTN</name>
<dbReference type="Pfam" id="PF01042">
    <property type="entry name" value="Ribonuc_L-PSP"/>
    <property type="match status" value="1"/>
</dbReference>
<evidence type="ECO:0000313" key="2">
    <source>
        <dbReference type="EMBL" id="XDQ06776.1"/>
    </source>
</evidence>
<dbReference type="EC" id="3.5.-.-" evidence="2"/>
<protein>
    <submittedName>
        <fullName evidence="2">RidA family protein</fullName>
        <ecNumber evidence="2">3.5.-.-</ecNumber>
    </submittedName>
</protein>
<dbReference type="GO" id="GO:0019239">
    <property type="term" value="F:deaminase activity"/>
    <property type="evidence" value="ECO:0007669"/>
    <property type="project" value="TreeGrafter"/>
</dbReference>
<dbReference type="RefSeq" id="WP_369191641.1">
    <property type="nucleotide sequence ID" value="NZ_CP163431.1"/>
</dbReference>
<dbReference type="PANTHER" id="PTHR11803">
    <property type="entry name" value="2-IMINOBUTANOATE/2-IMINOPROPANOATE DEAMINASE RIDA"/>
    <property type="match status" value="1"/>
</dbReference>
<dbReference type="AlphaFoldDB" id="A0AB39MND4"/>
<dbReference type="GO" id="GO:0005829">
    <property type="term" value="C:cytosol"/>
    <property type="evidence" value="ECO:0007669"/>
    <property type="project" value="TreeGrafter"/>
</dbReference>